<organism evidence="2">
    <name type="scientific">bioreactor metagenome</name>
    <dbReference type="NCBI Taxonomy" id="1076179"/>
    <lineage>
        <taxon>unclassified sequences</taxon>
        <taxon>metagenomes</taxon>
        <taxon>ecological metagenomes</taxon>
    </lineage>
</organism>
<name>A0A644SPP4_9ZZZZ</name>
<protein>
    <submittedName>
        <fullName evidence="2">Uncharacterized protein</fullName>
    </submittedName>
</protein>
<keyword evidence="1" id="KW-0812">Transmembrane</keyword>
<evidence type="ECO:0000313" key="2">
    <source>
        <dbReference type="EMBL" id="MPL56603.1"/>
    </source>
</evidence>
<accession>A0A644SPP4</accession>
<dbReference type="AlphaFoldDB" id="A0A644SPP4"/>
<keyword evidence="1" id="KW-0472">Membrane</keyword>
<keyword evidence="1" id="KW-1133">Transmembrane helix</keyword>
<sequence>MKNDLFKSNFREVYFLLRFKMLKLIVLTVSVLKYNFYTSFCIFEWYNMHAVFAKYFSLEAKLSERELRKAAEPLAGNLNNHKLNYEKLLYC</sequence>
<evidence type="ECO:0000256" key="1">
    <source>
        <dbReference type="SAM" id="Phobius"/>
    </source>
</evidence>
<feature type="transmembrane region" description="Helical" evidence="1">
    <location>
        <begin position="21"/>
        <end position="46"/>
    </location>
</feature>
<proteinExistence type="predicted"/>
<comment type="caution">
    <text evidence="2">The sequence shown here is derived from an EMBL/GenBank/DDBJ whole genome shotgun (WGS) entry which is preliminary data.</text>
</comment>
<dbReference type="EMBL" id="VSSQ01000003">
    <property type="protein sequence ID" value="MPL56603.1"/>
    <property type="molecule type" value="Genomic_DNA"/>
</dbReference>
<gene>
    <name evidence="2" type="ORF">SDC9_02089</name>
</gene>
<reference evidence="2" key="1">
    <citation type="submission" date="2019-08" db="EMBL/GenBank/DDBJ databases">
        <authorList>
            <person name="Kucharzyk K."/>
            <person name="Murdoch R.W."/>
            <person name="Higgins S."/>
            <person name="Loffler F."/>
        </authorList>
    </citation>
    <scope>NUCLEOTIDE SEQUENCE</scope>
</reference>